<dbReference type="Proteomes" id="UP000218244">
    <property type="component" value="Chromosome"/>
</dbReference>
<feature type="transmembrane region" description="Helical" evidence="6">
    <location>
        <begin position="144"/>
        <end position="171"/>
    </location>
</feature>
<gene>
    <name evidence="8" type="ORF">N24_0160</name>
</gene>
<dbReference type="SUPFAM" id="SSF103473">
    <property type="entry name" value="MFS general substrate transporter"/>
    <property type="match status" value="1"/>
</dbReference>
<dbReference type="PANTHER" id="PTHR11360">
    <property type="entry name" value="MONOCARBOXYLATE TRANSPORTER"/>
    <property type="match status" value="1"/>
</dbReference>
<feature type="transmembrane region" description="Helical" evidence="6">
    <location>
        <begin position="275"/>
        <end position="294"/>
    </location>
</feature>
<evidence type="ECO:0000313" key="9">
    <source>
        <dbReference type="Proteomes" id="UP000218244"/>
    </source>
</evidence>
<dbReference type="AlphaFoldDB" id="A0A161J7V4"/>
<reference evidence="8 9" key="1">
    <citation type="submission" date="2016-02" db="EMBL/GenBank/DDBJ databases">
        <title>Corynebacterium glutamicum N24 whole genome sequencing project.</title>
        <authorList>
            <person name="Matsutani M."/>
            <person name="Nangtapong N."/>
            <person name="Yakushi T."/>
            <person name="Matsushita K."/>
        </authorList>
    </citation>
    <scope>NUCLEOTIDE SEQUENCE [LARGE SCALE GENOMIC DNA]</scope>
    <source>
        <strain evidence="8 9">N24</strain>
    </source>
</reference>
<keyword evidence="9" id="KW-1185">Reference proteome</keyword>
<dbReference type="InterPro" id="IPR036259">
    <property type="entry name" value="MFS_trans_sf"/>
</dbReference>
<dbReference type="EMBL" id="AP017369">
    <property type="protein sequence ID" value="BAU94422.1"/>
    <property type="molecule type" value="Genomic_DNA"/>
</dbReference>
<feature type="transmembrane region" description="Helical" evidence="6">
    <location>
        <begin position="23"/>
        <end position="44"/>
    </location>
</feature>
<keyword evidence="2 6" id="KW-0812">Transmembrane</keyword>
<dbReference type="InterPro" id="IPR011701">
    <property type="entry name" value="MFS"/>
</dbReference>
<feature type="region of interest" description="Disordered" evidence="5">
    <location>
        <begin position="431"/>
        <end position="456"/>
    </location>
</feature>
<sequence length="456" mass="48014">MAHTTTLSPSSPPSEFRRGWKPLLTAFLTFGSGPIIFLQTNALFVEPIRAETGLSATQVQTGSIVNLLVAIAGVGVGFLVNKHGARRLVITGFSLMGVLALLLAFLPATVFTLYSIAALLGITGALCYHVPYTRFISSWFQKSFGLAMGTMSAGASVTPLIMTPLIVWTIYEFGWRWGYVTIAALVLVIALPMVILGFRENETEIPSVVKTTAASSDKTPAGVSIKATSRDTLRNLRDPRLLLVLIGCAIATFAIGGIMSSVQPFMIELGRPVETATAMSMALLVGIITGRIVGGSLLDKVWPYAVPLVVCSISGVTAVILSQTAATAAVALVVFMVFLLGFGQGADADFPAFFTLKLTSRIAFPAIFGIIGLATGLSTTVGALIAASIKDATGSYTMAFVMSGIAYLIAGMLLFANGLLGRAMAAKGKHGSDSTTTQLEQDPIHDPQREPLKVTE</sequence>
<keyword evidence="4 6" id="KW-0472">Membrane</keyword>
<evidence type="ECO:0000256" key="5">
    <source>
        <dbReference type="SAM" id="MobiDB-lite"/>
    </source>
</evidence>
<feature type="transmembrane region" description="Helical" evidence="6">
    <location>
        <begin position="112"/>
        <end position="132"/>
    </location>
</feature>
<feature type="domain" description="Major facilitator superfamily (MFS) profile" evidence="7">
    <location>
        <begin position="1"/>
        <end position="429"/>
    </location>
</feature>
<feature type="transmembrane region" description="Helical" evidence="6">
    <location>
        <begin position="326"/>
        <end position="343"/>
    </location>
</feature>
<dbReference type="GO" id="GO:0005886">
    <property type="term" value="C:plasma membrane"/>
    <property type="evidence" value="ECO:0007669"/>
    <property type="project" value="UniProtKB-SubCell"/>
</dbReference>
<evidence type="ECO:0000256" key="3">
    <source>
        <dbReference type="ARBA" id="ARBA00022989"/>
    </source>
</evidence>
<name>A0A161J7V4_9CORY</name>
<evidence type="ECO:0000256" key="4">
    <source>
        <dbReference type="ARBA" id="ARBA00023136"/>
    </source>
</evidence>
<dbReference type="InterPro" id="IPR050327">
    <property type="entry name" value="Proton-linked_MCT"/>
</dbReference>
<organism evidence="8 9">
    <name type="scientific">Corynebacterium suranareeae</name>
    <dbReference type="NCBI Taxonomy" id="2506452"/>
    <lineage>
        <taxon>Bacteria</taxon>
        <taxon>Bacillati</taxon>
        <taxon>Actinomycetota</taxon>
        <taxon>Actinomycetes</taxon>
        <taxon>Mycobacteriales</taxon>
        <taxon>Corynebacteriaceae</taxon>
        <taxon>Corynebacterium</taxon>
    </lineage>
</organism>
<dbReference type="PANTHER" id="PTHR11360:SF290">
    <property type="entry name" value="MONOCARBOXYLATE MFS PERMEASE"/>
    <property type="match status" value="1"/>
</dbReference>
<evidence type="ECO:0000256" key="1">
    <source>
        <dbReference type="ARBA" id="ARBA00004651"/>
    </source>
</evidence>
<comment type="subcellular location">
    <subcellularLocation>
        <location evidence="1">Cell membrane</location>
        <topology evidence="1">Multi-pass membrane protein</topology>
    </subcellularLocation>
</comment>
<dbReference type="KEGG" id="csur:N24_0160"/>
<feature type="transmembrane region" description="Helical" evidence="6">
    <location>
        <begin position="64"/>
        <end position="81"/>
    </location>
</feature>
<protein>
    <submittedName>
        <fullName evidence="8">Major facilitator superfamily protein</fullName>
    </submittedName>
</protein>
<feature type="transmembrane region" description="Helical" evidence="6">
    <location>
        <begin position="395"/>
        <end position="420"/>
    </location>
</feature>
<feature type="transmembrane region" description="Helical" evidence="6">
    <location>
        <begin position="177"/>
        <end position="198"/>
    </location>
</feature>
<dbReference type="Gene3D" id="1.20.1250.20">
    <property type="entry name" value="MFS general substrate transporter like domains"/>
    <property type="match status" value="2"/>
</dbReference>
<feature type="transmembrane region" description="Helical" evidence="6">
    <location>
        <begin position="364"/>
        <end position="389"/>
    </location>
</feature>
<feature type="transmembrane region" description="Helical" evidence="6">
    <location>
        <begin position="88"/>
        <end position="106"/>
    </location>
</feature>
<dbReference type="Pfam" id="PF07690">
    <property type="entry name" value="MFS_1"/>
    <property type="match status" value="1"/>
</dbReference>
<keyword evidence="3 6" id="KW-1133">Transmembrane helix</keyword>
<proteinExistence type="predicted"/>
<dbReference type="PROSITE" id="PS50850">
    <property type="entry name" value="MFS"/>
    <property type="match status" value="1"/>
</dbReference>
<evidence type="ECO:0000256" key="2">
    <source>
        <dbReference type="ARBA" id="ARBA00022692"/>
    </source>
</evidence>
<evidence type="ECO:0000256" key="6">
    <source>
        <dbReference type="SAM" id="Phobius"/>
    </source>
</evidence>
<accession>A0A161J7V4</accession>
<dbReference type="RefSeq" id="WP_096453490.1">
    <property type="nucleotide sequence ID" value="NZ_AP017369.1"/>
</dbReference>
<feature type="transmembrane region" description="Helical" evidence="6">
    <location>
        <begin position="301"/>
        <end position="320"/>
    </location>
</feature>
<evidence type="ECO:0000313" key="8">
    <source>
        <dbReference type="EMBL" id="BAU94422.1"/>
    </source>
</evidence>
<dbReference type="InterPro" id="IPR020846">
    <property type="entry name" value="MFS_dom"/>
</dbReference>
<evidence type="ECO:0000259" key="7">
    <source>
        <dbReference type="PROSITE" id="PS50850"/>
    </source>
</evidence>
<feature type="compositionally biased region" description="Basic and acidic residues" evidence="5">
    <location>
        <begin position="442"/>
        <end position="456"/>
    </location>
</feature>
<feature type="transmembrane region" description="Helical" evidence="6">
    <location>
        <begin position="241"/>
        <end position="263"/>
    </location>
</feature>
<dbReference type="GO" id="GO:0022857">
    <property type="term" value="F:transmembrane transporter activity"/>
    <property type="evidence" value="ECO:0007669"/>
    <property type="project" value="InterPro"/>
</dbReference>